<gene>
    <name evidence="1" type="ORF">L1987_00846</name>
</gene>
<proteinExistence type="predicted"/>
<comment type="caution">
    <text evidence="1">The sequence shown here is derived from an EMBL/GenBank/DDBJ whole genome shotgun (WGS) entry which is preliminary data.</text>
</comment>
<dbReference type="Proteomes" id="UP001056120">
    <property type="component" value="Linkage Group LG01"/>
</dbReference>
<organism evidence="1 2">
    <name type="scientific">Smallanthus sonchifolius</name>
    <dbReference type="NCBI Taxonomy" id="185202"/>
    <lineage>
        <taxon>Eukaryota</taxon>
        <taxon>Viridiplantae</taxon>
        <taxon>Streptophyta</taxon>
        <taxon>Embryophyta</taxon>
        <taxon>Tracheophyta</taxon>
        <taxon>Spermatophyta</taxon>
        <taxon>Magnoliopsida</taxon>
        <taxon>eudicotyledons</taxon>
        <taxon>Gunneridae</taxon>
        <taxon>Pentapetalae</taxon>
        <taxon>asterids</taxon>
        <taxon>campanulids</taxon>
        <taxon>Asterales</taxon>
        <taxon>Asteraceae</taxon>
        <taxon>Asteroideae</taxon>
        <taxon>Heliantheae alliance</taxon>
        <taxon>Millerieae</taxon>
        <taxon>Smallanthus</taxon>
    </lineage>
</organism>
<reference evidence="1 2" key="2">
    <citation type="journal article" date="2022" name="Mol. Ecol. Resour.">
        <title>The genomes of chicory, endive, great burdock and yacon provide insights into Asteraceae paleo-polyploidization history and plant inulin production.</title>
        <authorList>
            <person name="Fan W."/>
            <person name="Wang S."/>
            <person name="Wang H."/>
            <person name="Wang A."/>
            <person name="Jiang F."/>
            <person name="Liu H."/>
            <person name="Zhao H."/>
            <person name="Xu D."/>
            <person name="Zhang Y."/>
        </authorList>
    </citation>
    <scope>NUCLEOTIDE SEQUENCE [LARGE SCALE GENOMIC DNA]</scope>
    <source>
        <strain evidence="2">cv. Yunnan</strain>
        <tissue evidence="1">Leaves</tissue>
    </source>
</reference>
<protein>
    <submittedName>
        <fullName evidence="1">Uncharacterized protein</fullName>
    </submittedName>
</protein>
<accession>A0ACB9K3N9</accession>
<evidence type="ECO:0000313" key="1">
    <source>
        <dbReference type="EMBL" id="KAI3826790.1"/>
    </source>
</evidence>
<keyword evidence="2" id="KW-1185">Reference proteome</keyword>
<sequence>MIHNKNVPGKFWAEAMRTATYVSNRLPQQGMGYESPFERLFKIKPNVIHSRVFGCVCYVFIPGHLRHKLEKKAVRCIFFGYDNEKKGWRCCEPSTGKCYVSRNVNFDENSSWWSSNQEILPDTDDMKKELSERVTLAFDEADPVTENPEVHVDNAERTTPRENPWQTGTSSSQASGINDPGPSTSEQPSVRQSDRVRRPNPKYANVATVMDPEEEPNSVRQAMCESKWKHAMEEELSALIKNQTWELVPKPTDVKPISCKWVFKIKRKADGTVERYKARLVARGFSQQYGIDYEDTFSPVAKLISIRVILAIATSKQWDLWQMDVSNAFLYGDLDRVIYMDQPDGFISQEFPNHVCKLRKALYGLKQSLKAWFGKIGEFLEINGFVPTQADTSLFVRTEGDRMAVVLVYVDDLIIIGDLVHEIAQLKDNLCTRFLMKDLGVLKHFLGLELNYESDGILLHQRKYVFDLLVKFGMESCKPTRVPMESNLALRADEGKELEDVTMYRKIVGSLIYLTLTRPDISYAVGVLSRFVQSPRKPHLDAVRLVLRKRQPTVSLSTTEAEYRAATMAAQECVWLVQLLKELNQKLDDKVTIFGDNISSILLAENPTFHARTKHIEVHYHFIREKVLNGEIDFKYVNTLEQVADMFTKSLPREKLMKFCEAMGMIEANVEREY</sequence>
<dbReference type="EMBL" id="CM042018">
    <property type="protein sequence ID" value="KAI3826790.1"/>
    <property type="molecule type" value="Genomic_DNA"/>
</dbReference>
<reference evidence="2" key="1">
    <citation type="journal article" date="2022" name="Mol. Ecol. Resour.">
        <title>The genomes of chicory, endive, great burdock and yacon provide insights into Asteraceae palaeo-polyploidization history and plant inulin production.</title>
        <authorList>
            <person name="Fan W."/>
            <person name="Wang S."/>
            <person name="Wang H."/>
            <person name="Wang A."/>
            <person name="Jiang F."/>
            <person name="Liu H."/>
            <person name="Zhao H."/>
            <person name="Xu D."/>
            <person name="Zhang Y."/>
        </authorList>
    </citation>
    <scope>NUCLEOTIDE SEQUENCE [LARGE SCALE GENOMIC DNA]</scope>
    <source>
        <strain evidence="2">cv. Yunnan</strain>
    </source>
</reference>
<name>A0ACB9K3N9_9ASTR</name>
<evidence type="ECO:0000313" key="2">
    <source>
        <dbReference type="Proteomes" id="UP001056120"/>
    </source>
</evidence>